<dbReference type="Gene3D" id="1.25.40.150">
    <property type="entry name" value="V-type ATPase, subunit H, C-terminal domain"/>
    <property type="match status" value="1"/>
</dbReference>
<comment type="caution">
    <text evidence="7">The sequence shown here is derived from an EMBL/GenBank/DDBJ whole genome shotgun (WGS) entry which is preliminary data.</text>
</comment>
<organism evidence="7 8">
    <name type="scientific">Aphis craccivora</name>
    <name type="common">Cowpea aphid</name>
    <dbReference type="NCBI Taxonomy" id="307492"/>
    <lineage>
        <taxon>Eukaryota</taxon>
        <taxon>Metazoa</taxon>
        <taxon>Ecdysozoa</taxon>
        <taxon>Arthropoda</taxon>
        <taxon>Hexapoda</taxon>
        <taxon>Insecta</taxon>
        <taxon>Pterygota</taxon>
        <taxon>Neoptera</taxon>
        <taxon>Paraneoptera</taxon>
        <taxon>Hemiptera</taxon>
        <taxon>Sternorrhyncha</taxon>
        <taxon>Aphidomorpha</taxon>
        <taxon>Aphidoidea</taxon>
        <taxon>Aphididae</taxon>
        <taxon>Aphidini</taxon>
        <taxon>Aphis</taxon>
        <taxon>Aphis</taxon>
    </lineage>
</organism>
<sequence>MTKTTNMKDILPAFPEENIDMFAATSVLQQQAAEIRNLNPNWSSYLQSQMISQEVFDFISAYDVTDAKGQFLIDNRVQSAKAFFSLLEHISKESTIQYVLVLIDDLLTVSCFFLLSYSDRSHLSDQKKLIAFNIITKLNCFSKMFSQEDRSRVEIFHEYALKKNEPVCGNFLNLLNAADGFINNMSARIIAKFACYSTDLINQTDLQFYLNWIKEQLLSANNEYMQSVARCLQMLLRRDEYRTAFISVDGISTLLSILSGRVNFQIQYQLIFCVWVMTFNPRLAERMNKFNVIPILADILSDSVKEKVTRIILAVFRNLIEKPEDNTTSKDHCIAMVQSKVLKQLSIFEQRKFDDEDIVEDIQFLNERLQASVQDLSSFDEYATEVKSGRLEWSPVHRSAQFWRENASRLNERNYELLRILVHLLETSRDPLVLSVASFDVGEYVRHYPRGKHIIEQLGGKQLVMQLLSHEDANVRYEALLAVQKLMVHNWEYLGRQLEKEQGTSTDRTTALTGKA</sequence>
<dbReference type="CDD" id="cd00256">
    <property type="entry name" value="VATPase_H"/>
    <property type="match status" value="1"/>
</dbReference>
<evidence type="ECO:0000256" key="3">
    <source>
        <dbReference type="ARBA" id="ARBA00022781"/>
    </source>
</evidence>
<dbReference type="OrthoDB" id="10263554at2759"/>
<evidence type="ECO:0000256" key="2">
    <source>
        <dbReference type="ARBA" id="ARBA00022448"/>
    </source>
</evidence>
<accession>A0A6G0ZIZ2</accession>
<dbReference type="InterPro" id="IPR000225">
    <property type="entry name" value="Armadillo"/>
</dbReference>
<keyword evidence="8" id="KW-1185">Reference proteome</keyword>
<dbReference type="FunFam" id="1.25.40.150:FF:000001">
    <property type="entry name" value="V-type proton ATPase subunit H"/>
    <property type="match status" value="1"/>
</dbReference>
<comment type="similarity">
    <text evidence="1">Belongs to the V-ATPase H subunit family.</text>
</comment>
<keyword evidence="2" id="KW-0813">Transport</keyword>
<name>A0A6G0ZIZ2_APHCR</name>
<proteinExistence type="inferred from homology"/>
<evidence type="ECO:0000256" key="1">
    <source>
        <dbReference type="ARBA" id="ARBA00008613"/>
    </source>
</evidence>
<dbReference type="PANTHER" id="PTHR10698">
    <property type="entry name" value="V-TYPE PROTON ATPASE SUBUNIT H"/>
    <property type="match status" value="1"/>
</dbReference>
<evidence type="ECO:0000256" key="4">
    <source>
        <dbReference type="ARBA" id="ARBA00023065"/>
    </source>
</evidence>
<dbReference type="PIRSF" id="PIRSF032184">
    <property type="entry name" value="ATPase_V1_H"/>
    <property type="match status" value="1"/>
</dbReference>
<feature type="domain" description="ATPase V1 complex subunit H C-terminal" evidence="6">
    <location>
        <begin position="376"/>
        <end position="491"/>
    </location>
</feature>
<dbReference type="EMBL" id="VUJU01000366">
    <property type="protein sequence ID" value="KAF0770918.1"/>
    <property type="molecule type" value="Genomic_DNA"/>
</dbReference>
<evidence type="ECO:0000259" key="6">
    <source>
        <dbReference type="Pfam" id="PF11698"/>
    </source>
</evidence>
<dbReference type="GO" id="GO:0000221">
    <property type="term" value="C:vacuolar proton-transporting V-type ATPase, V1 domain"/>
    <property type="evidence" value="ECO:0007669"/>
    <property type="project" value="InterPro"/>
</dbReference>
<dbReference type="GO" id="GO:0046961">
    <property type="term" value="F:proton-transporting ATPase activity, rotational mechanism"/>
    <property type="evidence" value="ECO:0007669"/>
    <property type="project" value="InterPro"/>
</dbReference>
<dbReference type="Proteomes" id="UP000478052">
    <property type="component" value="Unassembled WGS sequence"/>
</dbReference>
<gene>
    <name evidence="7" type="ORF">FWK35_00002596</name>
</gene>
<dbReference type="PANTHER" id="PTHR10698:SF0">
    <property type="entry name" value="V-TYPE PROTON ATPASE SUBUNIT H"/>
    <property type="match status" value="1"/>
</dbReference>
<comment type="function">
    <text evidence="5">Subunit of the V1 complex of vacuolar(H+)-ATPase (V-ATPase), a multisubunit enzyme composed of a peripheral complex (V1) that hydrolyzes ATP and a membrane integral complex (V0) that translocates protons. V-ATPase is responsible for acidifying and maintaining the pH of intracellular compartments and in some cell types, is targeted to the plasma membrane, where it is responsible for acidifying the extracellular environment. Subunit H is essential for V-ATPase activity, but not for the assembly of the complex.</text>
</comment>
<evidence type="ECO:0000256" key="5">
    <source>
        <dbReference type="ARBA" id="ARBA00046225"/>
    </source>
</evidence>
<evidence type="ECO:0000313" key="7">
    <source>
        <dbReference type="EMBL" id="KAF0770918.1"/>
    </source>
</evidence>
<dbReference type="AlphaFoldDB" id="A0A6G0ZIZ2"/>
<dbReference type="SMART" id="SM00185">
    <property type="entry name" value="ARM"/>
    <property type="match status" value="3"/>
</dbReference>
<dbReference type="InterPro" id="IPR011989">
    <property type="entry name" value="ARM-like"/>
</dbReference>
<dbReference type="Pfam" id="PF03224">
    <property type="entry name" value="V-ATPase_H_N"/>
    <property type="match status" value="2"/>
</dbReference>
<dbReference type="InterPro" id="IPR004908">
    <property type="entry name" value="ATPase_V1-cplx_hsu"/>
</dbReference>
<protein>
    <submittedName>
        <fullName evidence="7">V-type proton ATPase subunit H</fullName>
    </submittedName>
</protein>
<dbReference type="SUPFAM" id="SSF48371">
    <property type="entry name" value="ARM repeat"/>
    <property type="match status" value="2"/>
</dbReference>
<dbReference type="InterPro" id="IPR016024">
    <property type="entry name" value="ARM-type_fold"/>
</dbReference>
<reference evidence="7 8" key="1">
    <citation type="submission" date="2019-08" db="EMBL/GenBank/DDBJ databases">
        <title>Whole genome of Aphis craccivora.</title>
        <authorList>
            <person name="Voronova N.V."/>
            <person name="Shulinski R.S."/>
            <person name="Bandarenka Y.V."/>
            <person name="Zhorov D.G."/>
            <person name="Warner D."/>
        </authorList>
    </citation>
    <scope>NUCLEOTIDE SEQUENCE [LARGE SCALE GENOMIC DNA]</scope>
    <source>
        <strain evidence="7">180601</strain>
        <tissue evidence="7">Whole Body</tissue>
    </source>
</reference>
<dbReference type="InterPro" id="IPR038497">
    <property type="entry name" value="ATPase_V1-cplx_hsu_C_sf"/>
</dbReference>
<dbReference type="GO" id="GO:0005765">
    <property type="term" value="C:lysosomal membrane"/>
    <property type="evidence" value="ECO:0007669"/>
    <property type="project" value="TreeGrafter"/>
</dbReference>
<keyword evidence="3" id="KW-0375">Hydrogen ion transport</keyword>
<dbReference type="Pfam" id="PF11698">
    <property type="entry name" value="V-ATPase_H_C"/>
    <property type="match status" value="1"/>
</dbReference>
<evidence type="ECO:0000313" key="8">
    <source>
        <dbReference type="Proteomes" id="UP000478052"/>
    </source>
</evidence>
<dbReference type="Gene3D" id="1.25.10.10">
    <property type="entry name" value="Leucine-rich Repeat Variant"/>
    <property type="match status" value="1"/>
</dbReference>
<keyword evidence="4" id="KW-0406">Ion transport</keyword>
<dbReference type="InterPro" id="IPR011987">
    <property type="entry name" value="ATPase_V1-cplx_hsu_C"/>
</dbReference>